<keyword evidence="3" id="KW-1185">Reference proteome</keyword>
<sequence length="738" mass="83377">TGHLKDEDSCKCGEPRYLPTRNSSKAKVSRQQACTIPLGPQLQALQQSKEGSLAMQYRSKKMAELLQSHGVDATYDDIFCGQDLRNIGPMLGIPSPTEDDIFVGLSVDGAQLYQDKKSDTWFGIWIVYNYDPAIRYKRCHILPAFIIPGPEKPQNVGSFLYRSLYHLSALQNEGNGAGLQMYDAMKDAIISSRIFFAFGTADTVGLVELDGRVGHHGAHGCQLGCPMKGRHKPGCGHYYSVHLLPHSYNVEGCTHPDFDFRHVQLPTIEKYQDDIKKIIDAKTQGEYEIRRKDTGISKPSLISALRYSLPPPKCFTVDLMHLLFNNVPELMLSLWRGTIKCDPTDDKTTWDWATFKGAEWTKHGELVEEAKQYFPSMYHRPPRNPATKLNSGYKATEYCLYFYGLGPALFKSLLPAKYWLHYCKLARAARILVQRRINKEQMVEAFSLLVQFVEDYENLYYQRKVNRMHFCRPCLHTLLHTAQEIYRAGPGAYSTQFTLEGTIGLVTGEIRQHSSPFANVSQITVRLSQMNAIQAMYPQFIQGDAPATSKYGLNTGGNHVFMTPRSDCPELVGSVQQTTLLQTQFSLSQVRKWGRLKLPNEQVVRSRYAEDRVTTLNCRVSRMIKFQCNNTVTYGEVQFYFNHLNTPYALVSEFGEPDAEIKHQSLGTVLAMQYCGDDRLVIIPVGGIISLVSFQKLVLEAGTFWYPVEKSGLDDMRPLNPADTVVVAPGNEMSVLEQ</sequence>
<proteinExistence type="predicted"/>
<reference evidence="2 3" key="1">
    <citation type="journal article" date="2019" name="Nat. Ecol. Evol.">
        <title>Megaphylogeny resolves global patterns of mushroom evolution.</title>
        <authorList>
            <person name="Varga T."/>
            <person name="Krizsan K."/>
            <person name="Foldi C."/>
            <person name="Dima B."/>
            <person name="Sanchez-Garcia M."/>
            <person name="Sanchez-Ramirez S."/>
            <person name="Szollosi G.J."/>
            <person name="Szarkandi J.G."/>
            <person name="Papp V."/>
            <person name="Albert L."/>
            <person name="Andreopoulos W."/>
            <person name="Angelini C."/>
            <person name="Antonin V."/>
            <person name="Barry K.W."/>
            <person name="Bougher N.L."/>
            <person name="Buchanan P."/>
            <person name="Buyck B."/>
            <person name="Bense V."/>
            <person name="Catcheside P."/>
            <person name="Chovatia M."/>
            <person name="Cooper J."/>
            <person name="Damon W."/>
            <person name="Desjardin D."/>
            <person name="Finy P."/>
            <person name="Geml J."/>
            <person name="Haridas S."/>
            <person name="Hughes K."/>
            <person name="Justo A."/>
            <person name="Karasinski D."/>
            <person name="Kautmanova I."/>
            <person name="Kiss B."/>
            <person name="Kocsube S."/>
            <person name="Kotiranta H."/>
            <person name="LaButti K.M."/>
            <person name="Lechner B.E."/>
            <person name="Liimatainen K."/>
            <person name="Lipzen A."/>
            <person name="Lukacs Z."/>
            <person name="Mihaltcheva S."/>
            <person name="Morgado L.N."/>
            <person name="Niskanen T."/>
            <person name="Noordeloos M.E."/>
            <person name="Ohm R.A."/>
            <person name="Ortiz-Santana B."/>
            <person name="Ovrebo C."/>
            <person name="Racz N."/>
            <person name="Riley R."/>
            <person name="Savchenko A."/>
            <person name="Shiryaev A."/>
            <person name="Soop K."/>
            <person name="Spirin V."/>
            <person name="Szebenyi C."/>
            <person name="Tomsovsky M."/>
            <person name="Tulloss R.E."/>
            <person name="Uehling J."/>
            <person name="Grigoriev I.V."/>
            <person name="Vagvolgyi C."/>
            <person name="Papp T."/>
            <person name="Martin F.M."/>
            <person name="Miettinen O."/>
            <person name="Hibbett D.S."/>
            <person name="Nagy L.G."/>
        </authorList>
    </citation>
    <scope>NUCLEOTIDE SEQUENCE [LARGE SCALE GENOMIC DNA]</scope>
    <source>
        <strain evidence="2 3">CBS 121175</strain>
    </source>
</reference>
<organism evidence="2 3">
    <name type="scientific">Coprinopsis marcescibilis</name>
    <name type="common">Agaric fungus</name>
    <name type="synonym">Psathyrella marcescibilis</name>
    <dbReference type="NCBI Taxonomy" id="230819"/>
    <lineage>
        <taxon>Eukaryota</taxon>
        <taxon>Fungi</taxon>
        <taxon>Dikarya</taxon>
        <taxon>Basidiomycota</taxon>
        <taxon>Agaricomycotina</taxon>
        <taxon>Agaricomycetes</taxon>
        <taxon>Agaricomycetidae</taxon>
        <taxon>Agaricales</taxon>
        <taxon>Agaricineae</taxon>
        <taxon>Psathyrellaceae</taxon>
        <taxon>Coprinopsis</taxon>
    </lineage>
</organism>
<dbReference type="PANTHER" id="PTHR46579:SF1">
    <property type="entry name" value="F5_8 TYPE C DOMAIN-CONTAINING PROTEIN"/>
    <property type="match status" value="1"/>
</dbReference>
<dbReference type="AlphaFoldDB" id="A0A5C3L2T5"/>
<feature type="compositionally biased region" description="Basic and acidic residues" evidence="1">
    <location>
        <begin position="1"/>
        <end position="14"/>
    </location>
</feature>
<name>A0A5C3L2T5_COPMA</name>
<dbReference type="PANTHER" id="PTHR46579">
    <property type="entry name" value="F5/8 TYPE C DOMAIN-CONTAINING PROTEIN-RELATED"/>
    <property type="match status" value="1"/>
</dbReference>
<accession>A0A5C3L2T5</accession>
<protein>
    <submittedName>
        <fullName evidence="2">Uncharacterized protein</fullName>
    </submittedName>
</protein>
<gene>
    <name evidence="2" type="ORF">FA15DRAFT_748714</name>
</gene>
<evidence type="ECO:0000256" key="1">
    <source>
        <dbReference type="SAM" id="MobiDB-lite"/>
    </source>
</evidence>
<dbReference type="Proteomes" id="UP000307440">
    <property type="component" value="Unassembled WGS sequence"/>
</dbReference>
<feature type="region of interest" description="Disordered" evidence="1">
    <location>
        <begin position="1"/>
        <end position="25"/>
    </location>
</feature>
<evidence type="ECO:0000313" key="2">
    <source>
        <dbReference type="EMBL" id="TFK22478.1"/>
    </source>
</evidence>
<feature type="non-terminal residue" evidence="2">
    <location>
        <position position="1"/>
    </location>
</feature>
<evidence type="ECO:0000313" key="3">
    <source>
        <dbReference type="Proteomes" id="UP000307440"/>
    </source>
</evidence>
<dbReference type="OrthoDB" id="2669721at2759"/>
<dbReference type="EMBL" id="ML210240">
    <property type="protein sequence ID" value="TFK22478.1"/>
    <property type="molecule type" value="Genomic_DNA"/>
</dbReference>
<dbReference type="STRING" id="230819.A0A5C3L2T5"/>